<dbReference type="GO" id="GO:0008784">
    <property type="term" value="F:alanine racemase activity"/>
    <property type="evidence" value="ECO:0007669"/>
    <property type="project" value="UniProtKB-UniRule"/>
</dbReference>
<dbReference type="PRINTS" id="PR00992">
    <property type="entry name" value="ALARACEMASE"/>
</dbReference>
<dbReference type="Gene3D" id="2.40.37.10">
    <property type="entry name" value="Lyase, Ornithine Decarboxylase, Chain A, domain 1"/>
    <property type="match status" value="1"/>
</dbReference>
<name>A0A8J3KDN2_9ACTN</name>
<comment type="function">
    <text evidence="7">Catalyzes the interconversion of L-alanine and D-alanine. May also act on other amino acids.</text>
</comment>
<reference evidence="11 12" key="1">
    <citation type="submission" date="2021-01" db="EMBL/GenBank/DDBJ databases">
        <title>Whole genome shotgun sequence of Catellatospora citrea NBRC 14495.</title>
        <authorList>
            <person name="Komaki H."/>
            <person name="Tamura T."/>
        </authorList>
    </citation>
    <scope>NUCLEOTIDE SEQUENCE [LARGE SCALE GENOMIC DNA]</scope>
    <source>
        <strain evidence="11 12">NBRC 14495</strain>
    </source>
</reference>
<dbReference type="InterPro" id="IPR020622">
    <property type="entry name" value="Ala_racemase_pyridoxalP-BS"/>
</dbReference>
<evidence type="ECO:0000256" key="1">
    <source>
        <dbReference type="ARBA" id="ARBA00000316"/>
    </source>
</evidence>
<feature type="domain" description="Alanine racemase C-terminal" evidence="10">
    <location>
        <begin position="277"/>
        <end position="405"/>
    </location>
</feature>
<comment type="caution">
    <text evidence="11">The sequence shown here is derived from an EMBL/GenBank/DDBJ whole genome shotgun (WGS) entry which is preliminary data.</text>
</comment>
<dbReference type="FunFam" id="3.20.20.10:FF:000002">
    <property type="entry name" value="Alanine racemase"/>
    <property type="match status" value="1"/>
</dbReference>
<dbReference type="CDD" id="cd00430">
    <property type="entry name" value="PLPDE_III_AR"/>
    <property type="match status" value="1"/>
</dbReference>
<dbReference type="NCBIfam" id="TIGR00492">
    <property type="entry name" value="alr"/>
    <property type="match status" value="1"/>
</dbReference>
<proteinExistence type="inferred from homology"/>
<dbReference type="InterPro" id="IPR009006">
    <property type="entry name" value="Ala_racemase/Decarboxylase_C"/>
</dbReference>
<evidence type="ECO:0000256" key="3">
    <source>
        <dbReference type="ARBA" id="ARBA00013089"/>
    </source>
</evidence>
<dbReference type="GO" id="GO:0030632">
    <property type="term" value="P:D-alanine biosynthetic process"/>
    <property type="evidence" value="ECO:0007669"/>
    <property type="project" value="UniProtKB-UniRule"/>
</dbReference>
<feature type="active site" description="Proton acceptor; specific for L-alanine" evidence="7">
    <location>
        <position position="298"/>
    </location>
</feature>
<dbReference type="PANTHER" id="PTHR30511">
    <property type="entry name" value="ALANINE RACEMASE"/>
    <property type="match status" value="1"/>
</dbReference>
<gene>
    <name evidence="11" type="primary">alr_2</name>
    <name evidence="11" type="ORF">Cci01nite_63800</name>
</gene>
<dbReference type="SUPFAM" id="SSF51419">
    <property type="entry name" value="PLP-binding barrel"/>
    <property type="match status" value="1"/>
</dbReference>
<organism evidence="11 12">
    <name type="scientific">Catellatospora citrea</name>
    <dbReference type="NCBI Taxonomy" id="53366"/>
    <lineage>
        <taxon>Bacteria</taxon>
        <taxon>Bacillati</taxon>
        <taxon>Actinomycetota</taxon>
        <taxon>Actinomycetes</taxon>
        <taxon>Micromonosporales</taxon>
        <taxon>Micromonosporaceae</taxon>
        <taxon>Catellatospora</taxon>
    </lineage>
</organism>
<evidence type="ECO:0000256" key="5">
    <source>
        <dbReference type="ARBA" id="ARBA00023235"/>
    </source>
</evidence>
<comment type="similarity">
    <text evidence="7">Belongs to the alanine racemase family.</text>
</comment>
<evidence type="ECO:0000256" key="9">
    <source>
        <dbReference type="PIRSR" id="PIRSR600821-52"/>
    </source>
</evidence>
<accession>A0A8J3KDN2</accession>
<dbReference type="EMBL" id="BONH01000038">
    <property type="protein sequence ID" value="GIG01287.1"/>
    <property type="molecule type" value="Genomic_DNA"/>
</dbReference>
<dbReference type="GO" id="GO:0009252">
    <property type="term" value="P:peptidoglycan biosynthetic process"/>
    <property type="evidence" value="ECO:0007669"/>
    <property type="project" value="TreeGrafter"/>
</dbReference>
<keyword evidence="5 7" id="KW-0413">Isomerase</keyword>
<dbReference type="Proteomes" id="UP000659904">
    <property type="component" value="Unassembled WGS sequence"/>
</dbReference>
<comment type="cofactor">
    <cofactor evidence="2 7 8">
        <name>pyridoxal 5'-phosphate</name>
        <dbReference type="ChEBI" id="CHEBI:597326"/>
    </cofactor>
</comment>
<feature type="binding site" evidence="7 9">
    <location>
        <position position="166"/>
    </location>
    <ligand>
        <name>substrate</name>
    </ligand>
</feature>
<dbReference type="Gene3D" id="3.20.20.10">
    <property type="entry name" value="Alanine racemase"/>
    <property type="match status" value="1"/>
</dbReference>
<protein>
    <recommendedName>
        <fullName evidence="6 7">Alanine racemase</fullName>
        <ecNumber evidence="3 7">5.1.1.1</ecNumber>
    </recommendedName>
</protein>
<dbReference type="HAMAP" id="MF_01201">
    <property type="entry name" value="Ala_racemase"/>
    <property type="match status" value="1"/>
</dbReference>
<evidence type="ECO:0000313" key="12">
    <source>
        <dbReference type="Proteomes" id="UP000659904"/>
    </source>
</evidence>
<sequence>MIDFWGVARRIRWDRARPSGVRRVLLGRLGLMWQADAQSQVVVDLDAIRANVRTLRSNTPAEVMAVVKADGYGHGMVASARAALSGGATWLGVCTLDEAFGLREAGLATPVLAWLWLPGQPVGRAIECDVDLSVASLSQLAAVTAGARAAGRAARIHLKIDTGLSRSGAAAPEWPQLVEAASKAQADGYAEVIGVWSHFACADAPGHETVDRQLAGFADALDVAKRLGVEPQLRHMANSAATLTRPDTHFDLVRPGIAMYGLSPLDDPAVRATLRPAMTARARVLLAKRVPAGQGVSYGHTYVTPRASTVALVPLGYADGVPRHASNLGPVLLNGGRYTVAGRVCMDQFVVDVGDAEVAEGDEVVLFGPGDQGEPTADDWAEAVGTINYEIVTRFGSARVPRIYRGDAA</sequence>
<comment type="catalytic activity">
    <reaction evidence="1 7">
        <text>L-alanine = D-alanine</text>
        <dbReference type="Rhea" id="RHEA:20249"/>
        <dbReference type="ChEBI" id="CHEBI:57416"/>
        <dbReference type="ChEBI" id="CHEBI:57972"/>
        <dbReference type="EC" id="5.1.1.1"/>
    </reaction>
</comment>
<dbReference type="FunFam" id="2.40.37.10:FF:000015">
    <property type="entry name" value="Alanine racemase"/>
    <property type="match status" value="1"/>
</dbReference>
<dbReference type="GO" id="GO:0005829">
    <property type="term" value="C:cytosol"/>
    <property type="evidence" value="ECO:0007669"/>
    <property type="project" value="TreeGrafter"/>
</dbReference>
<evidence type="ECO:0000256" key="4">
    <source>
        <dbReference type="ARBA" id="ARBA00022898"/>
    </source>
</evidence>
<evidence type="ECO:0000256" key="2">
    <source>
        <dbReference type="ARBA" id="ARBA00001933"/>
    </source>
</evidence>
<dbReference type="EC" id="5.1.1.1" evidence="3 7"/>
<dbReference type="PANTHER" id="PTHR30511:SF0">
    <property type="entry name" value="ALANINE RACEMASE, CATABOLIC-RELATED"/>
    <property type="match status" value="1"/>
</dbReference>
<feature type="active site" description="Proton acceptor; specific for D-alanine" evidence="7">
    <location>
        <position position="68"/>
    </location>
</feature>
<dbReference type="SMART" id="SM01005">
    <property type="entry name" value="Ala_racemase_C"/>
    <property type="match status" value="1"/>
</dbReference>
<dbReference type="Pfam" id="PF00842">
    <property type="entry name" value="Ala_racemase_C"/>
    <property type="match status" value="1"/>
</dbReference>
<feature type="binding site" evidence="7 9">
    <location>
        <position position="346"/>
    </location>
    <ligand>
        <name>substrate</name>
    </ligand>
</feature>
<evidence type="ECO:0000256" key="6">
    <source>
        <dbReference type="ARBA" id="ARBA00072221"/>
    </source>
</evidence>
<dbReference type="InterPro" id="IPR011079">
    <property type="entry name" value="Ala_racemase_C"/>
</dbReference>
<dbReference type="SUPFAM" id="SSF50621">
    <property type="entry name" value="Alanine racemase C-terminal domain-like"/>
    <property type="match status" value="1"/>
</dbReference>
<dbReference type="InterPro" id="IPR001608">
    <property type="entry name" value="Ala_racemase_N"/>
</dbReference>
<evidence type="ECO:0000259" key="10">
    <source>
        <dbReference type="SMART" id="SM01005"/>
    </source>
</evidence>
<evidence type="ECO:0000256" key="8">
    <source>
        <dbReference type="PIRSR" id="PIRSR600821-50"/>
    </source>
</evidence>
<dbReference type="PROSITE" id="PS00395">
    <property type="entry name" value="ALANINE_RACEMASE"/>
    <property type="match status" value="1"/>
</dbReference>
<dbReference type="UniPathway" id="UPA00042">
    <property type="reaction ID" value="UER00497"/>
</dbReference>
<comment type="pathway">
    <text evidence="7">Amino-acid biosynthesis; D-alanine biosynthesis; D-alanine from L-alanine: step 1/1.</text>
</comment>
<dbReference type="InterPro" id="IPR029066">
    <property type="entry name" value="PLP-binding_barrel"/>
</dbReference>
<dbReference type="GO" id="GO:0030170">
    <property type="term" value="F:pyridoxal phosphate binding"/>
    <property type="evidence" value="ECO:0007669"/>
    <property type="project" value="UniProtKB-UniRule"/>
</dbReference>
<feature type="modified residue" description="N6-(pyridoxal phosphate)lysine" evidence="7 8">
    <location>
        <position position="68"/>
    </location>
</feature>
<keyword evidence="4 7" id="KW-0663">Pyridoxal phosphate</keyword>
<dbReference type="AlphaFoldDB" id="A0A8J3KDN2"/>
<dbReference type="Pfam" id="PF01168">
    <property type="entry name" value="Ala_racemase_N"/>
    <property type="match status" value="1"/>
</dbReference>
<keyword evidence="12" id="KW-1185">Reference proteome</keyword>
<dbReference type="InterPro" id="IPR000821">
    <property type="entry name" value="Ala_racemase"/>
</dbReference>
<evidence type="ECO:0000256" key="7">
    <source>
        <dbReference type="HAMAP-Rule" id="MF_01201"/>
    </source>
</evidence>
<evidence type="ECO:0000313" key="11">
    <source>
        <dbReference type="EMBL" id="GIG01287.1"/>
    </source>
</evidence>